<protein>
    <submittedName>
        <fullName evidence="1">24444_t:CDS:1</fullName>
    </submittedName>
</protein>
<comment type="caution">
    <text evidence="1">The sequence shown here is derived from an EMBL/GenBank/DDBJ whole genome shotgun (WGS) entry which is preliminary data.</text>
</comment>
<feature type="non-terminal residue" evidence="1">
    <location>
        <position position="106"/>
    </location>
</feature>
<dbReference type="EMBL" id="CAJVQC010127863">
    <property type="protein sequence ID" value="CAG8840801.1"/>
    <property type="molecule type" value="Genomic_DNA"/>
</dbReference>
<evidence type="ECO:0000313" key="2">
    <source>
        <dbReference type="Proteomes" id="UP000789920"/>
    </source>
</evidence>
<evidence type="ECO:0000313" key="1">
    <source>
        <dbReference type="EMBL" id="CAG8840801.1"/>
    </source>
</evidence>
<name>A0ACA9SMC1_9GLOM</name>
<sequence length="106" mass="12143">ISELKKSKSNNELQDKTTNNNIVVALLLKDLSAETDLVAQELSNNIKEYIQIIDQPATTEDILMDKDIIEIAVEVLEKVRRYQKGLDIEKGFDENVLIMLQKKLKE</sequence>
<organism evidence="1 2">
    <name type="scientific">Racocetra persica</name>
    <dbReference type="NCBI Taxonomy" id="160502"/>
    <lineage>
        <taxon>Eukaryota</taxon>
        <taxon>Fungi</taxon>
        <taxon>Fungi incertae sedis</taxon>
        <taxon>Mucoromycota</taxon>
        <taxon>Glomeromycotina</taxon>
        <taxon>Glomeromycetes</taxon>
        <taxon>Diversisporales</taxon>
        <taxon>Gigasporaceae</taxon>
        <taxon>Racocetra</taxon>
    </lineage>
</organism>
<accession>A0ACA9SMC1</accession>
<reference evidence="1" key="1">
    <citation type="submission" date="2021-06" db="EMBL/GenBank/DDBJ databases">
        <authorList>
            <person name="Kallberg Y."/>
            <person name="Tangrot J."/>
            <person name="Rosling A."/>
        </authorList>
    </citation>
    <scope>NUCLEOTIDE SEQUENCE</scope>
    <source>
        <strain evidence="1">MA461A</strain>
    </source>
</reference>
<proteinExistence type="predicted"/>
<keyword evidence="2" id="KW-1185">Reference proteome</keyword>
<dbReference type="Proteomes" id="UP000789920">
    <property type="component" value="Unassembled WGS sequence"/>
</dbReference>
<gene>
    <name evidence="1" type="ORF">RPERSI_LOCUS31583</name>
</gene>
<feature type="non-terminal residue" evidence="1">
    <location>
        <position position="1"/>
    </location>
</feature>